<evidence type="ECO:0000313" key="2">
    <source>
        <dbReference type="EMBL" id="TWF35691.1"/>
    </source>
</evidence>
<accession>A0A561PC38</accession>
<evidence type="ECO:0000259" key="1">
    <source>
        <dbReference type="Pfam" id="PF16400"/>
    </source>
</evidence>
<proteinExistence type="predicted"/>
<dbReference type="Gene3D" id="2.80.10.50">
    <property type="match status" value="2"/>
</dbReference>
<feature type="domain" description="DUF5008" evidence="1">
    <location>
        <begin position="21"/>
        <end position="113"/>
    </location>
</feature>
<gene>
    <name evidence="2" type="ORF">FHW36_10847</name>
</gene>
<dbReference type="Pfam" id="PF16400">
    <property type="entry name" value="DUF5008"/>
    <property type="match status" value="1"/>
</dbReference>
<dbReference type="SUPFAM" id="SSF63829">
    <property type="entry name" value="Calcium-dependent phosphotriesterase"/>
    <property type="match status" value="1"/>
</dbReference>
<dbReference type="Gene3D" id="2.60.40.10">
    <property type="entry name" value="Immunoglobulins"/>
    <property type="match status" value="1"/>
</dbReference>
<dbReference type="InterPro" id="IPR032175">
    <property type="entry name" value="DUF5008"/>
</dbReference>
<dbReference type="OrthoDB" id="9805017at2"/>
<keyword evidence="3" id="KW-1185">Reference proteome</keyword>
<dbReference type="RefSeq" id="WP_145672844.1">
    <property type="nucleotide sequence ID" value="NZ_VIWO01000008.1"/>
</dbReference>
<dbReference type="PROSITE" id="PS51257">
    <property type="entry name" value="PROKAR_LIPOPROTEIN"/>
    <property type="match status" value="1"/>
</dbReference>
<organism evidence="2 3">
    <name type="scientific">Chitinophaga polysaccharea</name>
    <dbReference type="NCBI Taxonomy" id="1293035"/>
    <lineage>
        <taxon>Bacteria</taxon>
        <taxon>Pseudomonadati</taxon>
        <taxon>Bacteroidota</taxon>
        <taxon>Chitinophagia</taxon>
        <taxon>Chitinophagales</taxon>
        <taxon>Chitinophagaceae</taxon>
        <taxon>Chitinophaga</taxon>
    </lineage>
</organism>
<sequence>MKKHLCYILLLLLAYGCRQKENTFQNPYEGGKAPLGIKFSNEPPPVTTAPPGAIVSFKVSGLLPYRNQAVFSFNGQQAQIMELDSQHISVKVPDLASTGNVQVVVGDQIFYGPVFNVAGKIEPDITFHVTTGTNGPVNKMEELPDGRFLMVGAFTNYENKGVVNPLNGIIVISRSGELDRSMRFGWGVNGAISDIVMQPDGKMMIAGGFSAFDKQRSGIHRMFNICRLNANGSPDTVTVQSFTKKDTVPAFNGGTDDYIQALFQDVQGGTIAVGNFKYYLRKRYGVSTSDLLRDSLVVDSIEASQLIRFKQDGAIDSSYHYDLVAHKGRPATNGYIAGAIMQPDGKIILFGRFSKYDGMPVLNIARINVDGSLDPSFTVGADNAVTRITYNTITKQYVVTGGFINYNNKKFNGIVLVDESFNPVDGFSTGALEDGNINYGFQLNNGLIVAAGYFGRYDNVLRNGFMVIDNKGKLVPGYNSTGKFDGTISNILETKTANGDIQLTLMGNITTFNTQPIGNITRLLLK</sequence>
<comment type="caution">
    <text evidence="2">The sequence shown here is derived from an EMBL/GenBank/DDBJ whole genome shotgun (WGS) entry which is preliminary data.</text>
</comment>
<dbReference type="Pfam" id="PF17164">
    <property type="entry name" value="DUF5122"/>
    <property type="match status" value="2"/>
</dbReference>
<reference evidence="2 3" key="1">
    <citation type="submission" date="2019-06" db="EMBL/GenBank/DDBJ databases">
        <title>Sorghum-associated microbial communities from plants grown in Nebraska, USA.</title>
        <authorList>
            <person name="Schachtman D."/>
        </authorList>
    </citation>
    <scope>NUCLEOTIDE SEQUENCE [LARGE SCALE GENOMIC DNA]</scope>
    <source>
        <strain evidence="2 3">1209</strain>
    </source>
</reference>
<dbReference type="InterPro" id="IPR013431">
    <property type="entry name" value="Delta_60_rpt"/>
</dbReference>
<dbReference type="EMBL" id="VIWO01000008">
    <property type="protein sequence ID" value="TWF35691.1"/>
    <property type="molecule type" value="Genomic_DNA"/>
</dbReference>
<dbReference type="InterPro" id="IPR013783">
    <property type="entry name" value="Ig-like_fold"/>
</dbReference>
<name>A0A561PC38_9BACT</name>
<dbReference type="AlphaFoldDB" id="A0A561PC38"/>
<dbReference type="Proteomes" id="UP000320811">
    <property type="component" value="Unassembled WGS sequence"/>
</dbReference>
<protein>
    <submittedName>
        <fullName evidence="2">Putative delta-60 repeat protein</fullName>
    </submittedName>
</protein>
<evidence type="ECO:0000313" key="3">
    <source>
        <dbReference type="Proteomes" id="UP000320811"/>
    </source>
</evidence>